<dbReference type="OrthoDB" id="504078at2"/>
<dbReference type="Proteomes" id="UP000198636">
    <property type="component" value="Unassembled WGS sequence"/>
</dbReference>
<sequence>MNPRIDIDLKKLNHNAKIVVEKSKPFGIDVAAVTKGFCAYPEIAEVIAAAGIKYLADSRVENLKKMQHIKLKKILLRLPMISQVEDVVNYADISLNSEIETIQALNNAALKNNKIHKIILMVDLGDLREGIFDEVELETVIKAIIDLKNIDLVGIGTNLTCFGGVIPTKENLSQLLASAKKIEELTGKPLDIISGGNSSSFYLVDNSEILPQINHLRFGEAILLGVESTYGRIIPESYQDTFQLVAEIIEIKTKPSVPIGEIGRDAFGNVPTFEEKGIMKRAILAVGKQDLSTHPITPVDTEAEVLGGSSDHLIIDITHCNKDYKVGDEMVFQLSYGAMLGLMTSEYVYKNFIR</sequence>
<keyword evidence="3" id="KW-0413">Isomerase</keyword>
<dbReference type="PANTHER" id="PTHR30511">
    <property type="entry name" value="ALANINE RACEMASE"/>
    <property type="match status" value="1"/>
</dbReference>
<dbReference type="GO" id="GO:0005829">
    <property type="term" value="C:cytosol"/>
    <property type="evidence" value="ECO:0007669"/>
    <property type="project" value="TreeGrafter"/>
</dbReference>
<accession>A0A1G5H042</accession>
<dbReference type="EMBL" id="FMUS01000010">
    <property type="protein sequence ID" value="SCY57104.1"/>
    <property type="molecule type" value="Genomic_DNA"/>
</dbReference>
<keyword evidence="2" id="KW-0663">Pyridoxal phosphate</keyword>
<dbReference type="CDD" id="cd06815">
    <property type="entry name" value="PLPDE_III_AR_like_1"/>
    <property type="match status" value="1"/>
</dbReference>
<protein>
    <submittedName>
        <fullName evidence="5">Predicted amino acid racemase</fullName>
    </submittedName>
</protein>
<dbReference type="GO" id="GO:0008784">
    <property type="term" value="F:alanine racemase activity"/>
    <property type="evidence" value="ECO:0007669"/>
    <property type="project" value="TreeGrafter"/>
</dbReference>
<evidence type="ECO:0000256" key="1">
    <source>
        <dbReference type="ARBA" id="ARBA00001933"/>
    </source>
</evidence>
<reference evidence="5 6" key="1">
    <citation type="submission" date="2016-10" db="EMBL/GenBank/DDBJ databases">
        <authorList>
            <person name="de Groot N.N."/>
        </authorList>
    </citation>
    <scope>NUCLEOTIDE SEQUENCE [LARGE SCALE GENOMIC DNA]</scope>
    <source>
        <strain evidence="5 6">DSM 18978</strain>
    </source>
</reference>
<evidence type="ECO:0000313" key="5">
    <source>
        <dbReference type="EMBL" id="SCY57104.1"/>
    </source>
</evidence>
<dbReference type="SUPFAM" id="SSF51419">
    <property type="entry name" value="PLP-binding barrel"/>
    <property type="match status" value="1"/>
</dbReference>
<evidence type="ECO:0000256" key="3">
    <source>
        <dbReference type="ARBA" id="ARBA00023235"/>
    </source>
</evidence>
<evidence type="ECO:0000256" key="2">
    <source>
        <dbReference type="ARBA" id="ARBA00022898"/>
    </source>
</evidence>
<dbReference type="NCBIfam" id="NF040742">
    <property type="entry name" value="racem_Orr"/>
    <property type="match status" value="1"/>
</dbReference>
<dbReference type="InterPro" id="IPR001608">
    <property type="entry name" value="Ala_racemase_N"/>
</dbReference>
<organism evidence="5 6">
    <name type="scientific">Alkaliphilus peptidifermentans DSM 18978</name>
    <dbReference type="NCBI Taxonomy" id="1120976"/>
    <lineage>
        <taxon>Bacteria</taxon>
        <taxon>Bacillati</taxon>
        <taxon>Bacillota</taxon>
        <taxon>Clostridia</taxon>
        <taxon>Peptostreptococcales</taxon>
        <taxon>Natronincolaceae</taxon>
        <taxon>Alkaliphilus</taxon>
    </lineage>
</organism>
<comment type="cofactor">
    <cofactor evidence="1">
        <name>pyridoxal 5'-phosphate</name>
        <dbReference type="ChEBI" id="CHEBI:597326"/>
    </cofactor>
</comment>
<evidence type="ECO:0000259" key="4">
    <source>
        <dbReference type="Pfam" id="PF01168"/>
    </source>
</evidence>
<evidence type="ECO:0000313" key="6">
    <source>
        <dbReference type="Proteomes" id="UP000198636"/>
    </source>
</evidence>
<gene>
    <name evidence="5" type="ORF">SAMN03080606_01855</name>
</gene>
<dbReference type="InterPro" id="IPR000821">
    <property type="entry name" value="Ala_racemase"/>
</dbReference>
<dbReference type="GO" id="GO:0030170">
    <property type="term" value="F:pyridoxal phosphate binding"/>
    <property type="evidence" value="ECO:0007669"/>
    <property type="project" value="TreeGrafter"/>
</dbReference>
<proteinExistence type="predicted"/>
<dbReference type="Gene3D" id="3.20.20.10">
    <property type="entry name" value="Alanine racemase"/>
    <property type="match status" value="1"/>
</dbReference>
<dbReference type="AlphaFoldDB" id="A0A1G5H042"/>
<feature type="domain" description="Alanine racemase N-terminal" evidence="4">
    <location>
        <begin position="7"/>
        <end position="222"/>
    </location>
</feature>
<keyword evidence="6" id="KW-1185">Reference proteome</keyword>
<dbReference type="PANTHER" id="PTHR30511:SF3">
    <property type="entry name" value="LYSINE RACEMASE"/>
    <property type="match status" value="1"/>
</dbReference>
<dbReference type="InterPro" id="IPR029066">
    <property type="entry name" value="PLP-binding_barrel"/>
</dbReference>
<dbReference type="RefSeq" id="WP_091542647.1">
    <property type="nucleotide sequence ID" value="NZ_FMUS01000010.1"/>
</dbReference>
<dbReference type="STRING" id="1120976.SAMN03080606_01855"/>
<name>A0A1G5H042_9FIRM</name>
<dbReference type="Pfam" id="PF01168">
    <property type="entry name" value="Ala_racemase_N"/>
    <property type="match status" value="1"/>
</dbReference>